<proteinExistence type="predicted"/>
<accession>A0ACD3AML0</accession>
<protein>
    <submittedName>
        <fullName evidence="1">Acid protease</fullName>
    </submittedName>
</protein>
<keyword evidence="2" id="KW-1185">Reference proteome</keyword>
<name>A0ACD3AML0_9AGAR</name>
<dbReference type="Proteomes" id="UP000308600">
    <property type="component" value="Unassembled WGS sequence"/>
</dbReference>
<keyword evidence="1" id="KW-0378">Hydrolase</keyword>
<sequence length="852" mass="87534">MPRTQARIPPPPQRRQSEEGDGGEDGVVIPLQVTGNGADDIAYVVSLTVGRDNPQSFPVQVDTGSSDLWLVSSTCRSSLCNQSPKYDPSSSTDTGASFSITYLQGSVSGPIVWDSVSLGGYQISNQALAAASSITNEPLSSQFSGILGLALPLNSIIASLIPPVTTNDPDGAAFPSNLFSITPTTLAPSHRFLSLSLSRPGSTQIPAYLGIGKHPSELITNATSEIKWGSVVSDGAGTLFWKAYVRGISVWVDEVEKPVALGRSNNGRPFQSAVLDTGVPLILTTSNVANGIYGAIGIGPADDGQYYVPCDQPLNITITLDDRPPIPIHPLDLTTMPPKDNQSPYCIGLIQPYDQALATPNSVVGDMILGVPFIRNVYTVMQYLGDGVIVGSGASGASGASAGSSSSASSSSSSSSSSASGSSSKPPTTSSKPPTPTPTPSQLDPLTPLLGLKPLTNPIRALSEFHTVRVLNQPIDSTPWPPGSPGANGANGGGGGGVGVGGVGEDGGNGGGRKLSVGILALIGIMAFFGFCFVVFGVRWCFGVGREKGWYGYRYRGVGGEGRGGGEGEGEGGQDGGAVGAVGAGGKKKDGKKKTKMMMYALARRDSHSDEHEEDEVPTHPVNPTNPTNPTHPTNPITRGDDNSGVGGPGMGMMNVGAGTGMMNVGTGTGMMNVGTGMERRLSEDALRTMKFEAYLRNKERNERERRDRVMGSGSTGRTIIGDVGDVGVGAIGGAGAGALGGKDIDNTAGGKDIDNTPGGGIVKPGEFGVLGAIGTIPGTKGGGGGGGGEWDPAKALDWSLSDRDRDRDRERTLVGSRAKVKVKAGVATGVRKVLVRLTLGWTGRMTKGTVG</sequence>
<keyword evidence="1" id="KW-0645">Protease</keyword>
<evidence type="ECO:0000313" key="2">
    <source>
        <dbReference type="Proteomes" id="UP000308600"/>
    </source>
</evidence>
<reference evidence="1 2" key="1">
    <citation type="journal article" date="2019" name="Nat. Ecol. Evol.">
        <title>Megaphylogeny resolves global patterns of mushroom evolution.</title>
        <authorList>
            <person name="Varga T."/>
            <person name="Krizsan K."/>
            <person name="Foldi C."/>
            <person name="Dima B."/>
            <person name="Sanchez-Garcia M."/>
            <person name="Sanchez-Ramirez S."/>
            <person name="Szollosi G.J."/>
            <person name="Szarkandi J.G."/>
            <person name="Papp V."/>
            <person name="Albert L."/>
            <person name="Andreopoulos W."/>
            <person name="Angelini C."/>
            <person name="Antonin V."/>
            <person name="Barry K.W."/>
            <person name="Bougher N.L."/>
            <person name="Buchanan P."/>
            <person name="Buyck B."/>
            <person name="Bense V."/>
            <person name="Catcheside P."/>
            <person name="Chovatia M."/>
            <person name="Cooper J."/>
            <person name="Damon W."/>
            <person name="Desjardin D."/>
            <person name="Finy P."/>
            <person name="Geml J."/>
            <person name="Haridas S."/>
            <person name="Hughes K."/>
            <person name="Justo A."/>
            <person name="Karasinski D."/>
            <person name="Kautmanova I."/>
            <person name="Kiss B."/>
            <person name="Kocsube S."/>
            <person name="Kotiranta H."/>
            <person name="LaButti K.M."/>
            <person name="Lechner B.E."/>
            <person name="Liimatainen K."/>
            <person name="Lipzen A."/>
            <person name="Lukacs Z."/>
            <person name="Mihaltcheva S."/>
            <person name="Morgado L.N."/>
            <person name="Niskanen T."/>
            <person name="Noordeloos M.E."/>
            <person name="Ohm R.A."/>
            <person name="Ortiz-Santana B."/>
            <person name="Ovrebo C."/>
            <person name="Racz N."/>
            <person name="Riley R."/>
            <person name="Savchenko A."/>
            <person name="Shiryaev A."/>
            <person name="Soop K."/>
            <person name="Spirin V."/>
            <person name="Szebenyi C."/>
            <person name="Tomsovsky M."/>
            <person name="Tulloss R.E."/>
            <person name="Uehling J."/>
            <person name="Grigoriev I.V."/>
            <person name="Vagvolgyi C."/>
            <person name="Papp T."/>
            <person name="Martin F.M."/>
            <person name="Miettinen O."/>
            <person name="Hibbett D.S."/>
            <person name="Nagy L.G."/>
        </authorList>
    </citation>
    <scope>NUCLEOTIDE SEQUENCE [LARGE SCALE GENOMIC DNA]</scope>
    <source>
        <strain evidence="1 2">NL-1719</strain>
    </source>
</reference>
<gene>
    <name evidence="1" type="ORF">BDN72DRAFT_126140</name>
</gene>
<evidence type="ECO:0000313" key="1">
    <source>
        <dbReference type="EMBL" id="TFK66943.1"/>
    </source>
</evidence>
<organism evidence="1 2">
    <name type="scientific">Pluteus cervinus</name>
    <dbReference type="NCBI Taxonomy" id="181527"/>
    <lineage>
        <taxon>Eukaryota</taxon>
        <taxon>Fungi</taxon>
        <taxon>Dikarya</taxon>
        <taxon>Basidiomycota</taxon>
        <taxon>Agaricomycotina</taxon>
        <taxon>Agaricomycetes</taxon>
        <taxon>Agaricomycetidae</taxon>
        <taxon>Agaricales</taxon>
        <taxon>Pluteineae</taxon>
        <taxon>Pluteaceae</taxon>
        <taxon>Pluteus</taxon>
    </lineage>
</organism>
<dbReference type="EMBL" id="ML208390">
    <property type="protein sequence ID" value="TFK66943.1"/>
    <property type="molecule type" value="Genomic_DNA"/>
</dbReference>